<dbReference type="EMBL" id="RBZN01000007">
    <property type="protein sequence ID" value="RKQ18941.1"/>
    <property type="molecule type" value="Genomic_DNA"/>
</dbReference>
<proteinExistence type="predicted"/>
<gene>
    <name evidence="1" type="ORF">D8M03_04945</name>
</gene>
<protein>
    <recommendedName>
        <fullName evidence="3">Cobalamin synthesis G N-terminal domain-containing protein</fullName>
    </recommendedName>
</protein>
<dbReference type="RefSeq" id="WP_121213666.1">
    <property type="nucleotide sequence ID" value="NZ_RBZN01000007.1"/>
</dbReference>
<evidence type="ECO:0000313" key="1">
    <source>
        <dbReference type="EMBL" id="RKQ18941.1"/>
    </source>
</evidence>
<dbReference type="Proteomes" id="UP000272238">
    <property type="component" value="Unassembled WGS sequence"/>
</dbReference>
<reference evidence="1 2" key="1">
    <citation type="journal article" date="2016" name="Antonie Van Leeuwenhoek">
        <title>Lysinibacillus endophyticus sp. nov., an indole-3-acetic acid producing endophytic bacterium isolated from corn root (Zea mays cv. Xinken-5).</title>
        <authorList>
            <person name="Yu J."/>
            <person name="Guan X."/>
            <person name="Liu C."/>
            <person name="Xiang W."/>
            <person name="Yu Z."/>
            <person name="Liu X."/>
            <person name="Wang G."/>
        </authorList>
    </citation>
    <scope>NUCLEOTIDE SEQUENCE [LARGE SCALE GENOMIC DNA]</scope>
    <source>
        <strain evidence="1 2">DSM 100506</strain>
    </source>
</reference>
<sequence length="79" mass="9052">MDTQIAVICSNEFAKRVKTIETELSSIKLQYYIYRNPQEAAALIAQIKPCDAVFFSGSLPYFYAKKNCDELPIPTHYLK</sequence>
<accession>A0A494Z8R7</accession>
<keyword evidence="2" id="KW-1185">Reference proteome</keyword>
<comment type="caution">
    <text evidence="1">The sequence shown here is derived from an EMBL/GenBank/DDBJ whole genome shotgun (WGS) entry which is preliminary data.</text>
</comment>
<evidence type="ECO:0000313" key="2">
    <source>
        <dbReference type="Proteomes" id="UP000272238"/>
    </source>
</evidence>
<organism evidence="1 2">
    <name type="scientific">Ureibacillus endophyticus</name>
    <dbReference type="NCBI Taxonomy" id="1978490"/>
    <lineage>
        <taxon>Bacteria</taxon>
        <taxon>Bacillati</taxon>
        <taxon>Bacillota</taxon>
        <taxon>Bacilli</taxon>
        <taxon>Bacillales</taxon>
        <taxon>Caryophanaceae</taxon>
        <taxon>Ureibacillus</taxon>
    </lineage>
</organism>
<evidence type="ECO:0008006" key="3">
    <source>
        <dbReference type="Google" id="ProtNLM"/>
    </source>
</evidence>
<dbReference type="AlphaFoldDB" id="A0A494Z8R7"/>
<dbReference type="OrthoDB" id="4986073at2"/>
<name>A0A494Z8R7_9BACL</name>